<evidence type="ECO:0000313" key="2">
    <source>
        <dbReference type="EMBL" id="XCO74778.1"/>
    </source>
</evidence>
<organism evidence="2">
    <name type="scientific">Lysobacter firmicutimachus</name>
    <dbReference type="NCBI Taxonomy" id="1792846"/>
    <lineage>
        <taxon>Bacteria</taxon>
        <taxon>Pseudomonadati</taxon>
        <taxon>Pseudomonadota</taxon>
        <taxon>Gammaproteobacteria</taxon>
        <taxon>Lysobacterales</taxon>
        <taxon>Lysobacteraceae</taxon>
        <taxon>Lysobacter</taxon>
    </lineage>
</organism>
<proteinExistence type="predicted"/>
<dbReference type="AlphaFoldDB" id="A0AAU8MR85"/>
<dbReference type="EMBL" id="CP159925">
    <property type="protein sequence ID" value="XCO74778.1"/>
    <property type="molecule type" value="Genomic_DNA"/>
</dbReference>
<accession>A0AAU8MR85</accession>
<gene>
    <name evidence="2" type="ORF">ABU614_20810</name>
</gene>
<protein>
    <submittedName>
        <fullName evidence="2">Uncharacterized protein</fullName>
    </submittedName>
</protein>
<feature type="chain" id="PRO_5043964311" evidence="1">
    <location>
        <begin position="29"/>
        <end position="486"/>
    </location>
</feature>
<sequence>MTSHRLGGFALHAGLAFSLLLASAGAGAQMPGAAAAVSSESDEARVVRYTRELEAAPDRADASELRRWLTRWAIQTRDYSIAVCDLLDFAAAGGDGVPHESELLVQMIYGNAAFQIEAGADAGELAKQVAGVESALRAYAAFVARDARAKVPRLDALIARREAGTLRAYLAPKVEQNCGSAEAAAAAPSGSAAVPEPSSPAFLGGFLRHSHVVYPLRSGEWEMRAEKRYDRQEAGASVRFERVGDDSGWIDVYFYPVGVSSAADTAKMAEAERQALLDTWGKSMAGPQDMTALSRFSVPIEHDDGGGLGPGLSAADEGIAAYALDFAYVRDGKALSSAMVFAVDRMYAIKFRYSAETAKYGRAQVRQALEQLARDMLARLDIGSSGSCWSPPPVETLAQSARAPRKALATSSVEGNAVAWVLPDRVVVRDGSQVDAVKLQTLAMALQGRLYRGCTGAEPSLPQVKDGMREVRFEYRSGEPAAADRR</sequence>
<evidence type="ECO:0000256" key="1">
    <source>
        <dbReference type="SAM" id="SignalP"/>
    </source>
</evidence>
<keyword evidence="1" id="KW-0732">Signal</keyword>
<dbReference type="RefSeq" id="WP_363797642.1">
    <property type="nucleotide sequence ID" value="NZ_CP159925.1"/>
</dbReference>
<reference evidence="2" key="1">
    <citation type="submission" date="2024-06" db="EMBL/GenBank/DDBJ databases">
        <authorList>
            <person name="Li S."/>
        </authorList>
    </citation>
    <scope>NUCLEOTIDE SEQUENCE</scope>
    <source>
        <strain evidence="2">SR10</strain>
    </source>
</reference>
<feature type="signal peptide" evidence="1">
    <location>
        <begin position="1"/>
        <end position="28"/>
    </location>
</feature>
<name>A0AAU8MR85_9GAMM</name>